<comment type="caution">
    <text evidence="2">The sequence shown here is derived from an EMBL/GenBank/DDBJ whole genome shotgun (WGS) entry which is preliminary data.</text>
</comment>
<name>A0A4R6H0C8_9BACT</name>
<evidence type="ECO:0000313" key="3">
    <source>
        <dbReference type="Proteomes" id="UP000294848"/>
    </source>
</evidence>
<sequence>MKLKTIFKLEYWEKHPKKAFYIMSMILVLCIVISTSVSVIQITNNRKQGVNGFKQELKDGFSVIKDDFSQGTIHYDHYQQCKKLESQIDSLLSKEKLSLADSIQMEKIFEELEILYKDLNNE</sequence>
<protein>
    <submittedName>
        <fullName evidence="2">Uncharacterized protein</fullName>
    </submittedName>
</protein>
<dbReference type="RefSeq" id="WP_133465301.1">
    <property type="nucleotide sequence ID" value="NZ_SNWI01000005.1"/>
</dbReference>
<keyword evidence="1" id="KW-0812">Transmembrane</keyword>
<organism evidence="2 3">
    <name type="scientific">Sunxiuqinia elliptica</name>
    <dbReference type="NCBI Taxonomy" id="655355"/>
    <lineage>
        <taxon>Bacteria</taxon>
        <taxon>Pseudomonadati</taxon>
        <taxon>Bacteroidota</taxon>
        <taxon>Bacteroidia</taxon>
        <taxon>Marinilabiliales</taxon>
        <taxon>Prolixibacteraceae</taxon>
        <taxon>Sunxiuqinia</taxon>
    </lineage>
</organism>
<dbReference type="AlphaFoldDB" id="A0A4R6H0C8"/>
<keyword evidence="1" id="KW-0472">Membrane</keyword>
<dbReference type="Proteomes" id="UP000294848">
    <property type="component" value="Unassembled WGS sequence"/>
</dbReference>
<dbReference type="EMBL" id="SNWI01000005">
    <property type="protein sequence ID" value="TDO01400.1"/>
    <property type="molecule type" value="Genomic_DNA"/>
</dbReference>
<keyword evidence="1" id="KW-1133">Transmembrane helix</keyword>
<proteinExistence type="predicted"/>
<feature type="transmembrane region" description="Helical" evidence="1">
    <location>
        <begin position="20"/>
        <end position="40"/>
    </location>
</feature>
<gene>
    <name evidence="2" type="ORF">DET52_105259</name>
</gene>
<accession>A0A4R6H0C8</accession>
<reference evidence="2 3" key="1">
    <citation type="submission" date="2019-03" db="EMBL/GenBank/DDBJ databases">
        <title>Freshwater and sediment microbial communities from various areas in North America, analyzing microbe dynamics in response to fracking.</title>
        <authorList>
            <person name="Lamendella R."/>
        </authorList>
    </citation>
    <scope>NUCLEOTIDE SEQUENCE [LARGE SCALE GENOMIC DNA]</scope>
    <source>
        <strain evidence="2 3">114D</strain>
    </source>
</reference>
<evidence type="ECO:0000256" key="1">
    <source>
        <dbReference type="SAM" id="Phobius"/>
    </source>
</evidence>
<evidence type="ECO:0000313" key="2">
    <source>
        <dbReference type="EMBL" id="TDO01400.1"/>
    </source>
</evidence>